<evidence type="ECO:0000313" key="5">
    <source>
        <dbReference type="Proteomes" id="UP000694941"/>
    </source>
</evidence>
<feature type="region of interest" description="Disordered" evidence="3">
    <location>
        <begin position="244"/>
        <end position="278"/>
    </location>
</feature>
<feature type="region of interest" description="Disordered" evidence="3">
    <location>
        <begin position="350"/>
        <end position="376"/>
    </location>
</feature>
<dbReference type="InterPro" id="IPR039496">
    <property type="entry name" value="CCDC92/74_N"/>
</dbReference>
<evidence type="ECO:0000313" key="7">
    <source>
        <dbReference type="RefSeq" id="XP_022249315.1"/>
    </source>
</evidence>
<organism evidence="5 7">
    <name type="scientific">Limulus polyphemus</name>
    <name type="common">Atlantic horseshoe crab</name>
    <dbReference type="NCBI Taxonomy" id="6850"/>
    <lineage>
        <taxon>Eukaryota</taxon>
        <taxon>Metazoa</taxon>
        <taxon>Ecdysozoa</taxon>
        <taxon>Arthropoda</taxon>
        <taxon>Chelicerata</taxon>
        <taxon>Merostomata</taxon>
        <taxon>Xiphosura</taxon>
        <taxon>Limulidae</taxon>
        <taxon>Limulus</taxon>
    </lineage>
</organism>
<dbReference type="RefSeq" id="XP_022249317.1">
    <property type="nucleotide sequence ID" value="XM_022393609.1"/>
</dbReference>
<dbReference type="RefSeq" id="XP_022249316.1">
    <property type="nucleotide sequence ID" value="XM_022393608.1"/>
</dbReference>
<accession>A0ABM1T0A9</accession>
<protein>
    <submittedName>
        <fullName evidence="6 7">Uncharacterized protein LOC106465682 isoform X1</fullName>
    </submittedName>
</protein>
<feature type="compositionally biased region" description="Low complexity" evidence="3">
    <location>
        <begin position="264"/>
        <end position="278"/>
    </location>
</feature>
<dbReference type="PANTHER" id="PTHR14882:SF1">
    <property type="entry name" value="CCDC92 DOMAIN-CONTAINING PROTEIN"/>
    <property type="match status" value="1"/>
</dbReference>
<feature type="coiled-coil region" evidence="2">
    <location>
        <begin position="79"/>
        <end position="137"/>
    </location>
</feature>
<sequence>MAAVSELFPVAYPTPEKIDVGRPHSASVHLNSDVVLEKIMKGRPKFKNEDSIEGNKLHRQLRTFKSQLLFLQAEHAMMLEGLHDEINRLQTQCRELQLRLVTKDSPSMCQVLHERKVTALESAVSQWQEKSKELSDELEISILCKNNLHEQIKVQEWQFEQELASRDEIVLNLQRELDLKCNTILQLSTHVQQLKEQNIFKRMSLRRSQLPKCDSNPKDDWKLGKAVRLCDKVSPFKQKDGRFFPPLQTAVGSPGPSKMGRLQSLSGKSSESSDGSFMDSLEDEQMSIDDSRRGSISSSQSNLRITSPKIIANDTQSFDLKLPPVSHLKHAITTPNRTFVRQQIKINSKATGKSSDVLGIDKISHPSIEPKTFRNT</sequence>
<reference evidence="6 7" key="1">
    <citation type="submission" date="2025-05" db="UniProtKB">
        <authorList>
            <consortium name="RefSeq"/>
        </authorList>
    </citation>
    <scope>IDENTIFICATION</scope>
    <source>
        <tissue evidence="6 7">Muscle</tissue>
    </source>
</reference>
<evidence type="ECO:0000256" key="3">
    <source>
        <dbReference type="SAM" id="MobiDB-lite"/>
    </source>
</evidence>
<dbReference type="RefSeq" id="XP_022249318.1">
    <property type="nucleotide sequence ID" value="XM_022393610.1"/>
</dbReference>
<dbReference type="PANTHER" id="PTHR14882">
    <property type="entry name" value="COILED-COIL DOMAIN-CONTAINING 74A"/>
    <property type="match status" value="1"/>
</dbReference>
<gene>
    <name evidence="6 7 8 9 10 11" type="primary">LOC106465682</name>
</gene>
<evidence type="ECO:0000313" key="11">
    <source>
        <dbReference type="RefSeq" id="XP_022249319.1"/>
    </source>
</evidence>
<evidence type="ECO:0000259" key="4">
    <source>
        <dbReference type="Pfam" id="PF14916"/>
    </source>
</evidence>
<evidence type="ECO:0000313" key="9">
    <source>
        <dbReference type="RefSeq" id="XP_022249317.1"/>
    </source>
</evidence>
<evidence type="ECO:0000256" key="2">
    <source>
        <dbReference type="SAM" id="Coils"/>
    </source>
</evidence>
<dbReference type="RefSeq" id="XP_013781373.2">
    <property type="nucleotide sequence ID" value="XM_013925919.2"/>
</dbReference>
<feature type="domain" description="CCDC92/74 N-terminal" evidence="4">
    <location>
        <begin position="59"/>
        <end position="106"/>
    </location>
</feature>
<dbReference type="InterPro" id="IPR040370">
    <property type="entry name" value="CCDC74A/CCDC74B/CCDC92"/>
</dbReference>
<dbReference type="Proteomes" id="UP000694941">
    <property type="component" value="Unplaced"/>
</dbReference>
<evidence type="ECO:0000313" key="8">
    <source>
        <dbReference type="RefSeq" id="XP_022249316.1"/>
    </source>
</evidence>
<evidence type="ECO:0000256" key="1">
    <source>
        <dbReference type="ARBA" id="ARBA00023054"/>
    </source>
</evidence>
<dbReference type="Pfam" id="PF14916">
    <property type="entry name" value="CCDC92"/>
    <property type="match status" value="1"/>
</dbReference>
<dbReference type="GeneID" id="106465682"/>
<name>A0ABM1T0A9_LIMPO</name>
<dbReference type="RefSeq" id="XP_022249319.1">
    <property type="nucleotide sequence ID" value="XM_022393611.1"/>
</dbReference>
<keyword evidence="5" id="KW-1185">Reference proteome</keyword>
<evidence type="ECO:0000313" key="10">
    <source>
        <dbReference type="RefSeq" id="XP_022249318.1"/>
    </source>
</evidence>
<keyword evidence="1 2" id="KW-0175">Coiled coil</keyword>
<dbReference type="RefSeq" id="XP_022249315.1">
    <property type="nucleotide sequence ID" value="XM_022393607.1"/>
</dbReference>
<proteinExistence type="predicted"/>
<evidence type="ECO:0000313" key="6">
    <source>
        <dbReference type="RefSeq" id="XP_013781373.2"/>
    </source>
</evidence>